<feature type="transmembrane region" description="Helical" evidence="8">
    <location>
        <begin position="1342"/>
        <end position="1366"/>
    </location>
</feature>
<dbReference type="GO" id="GO:0005886">
    <property type="term" value="C:plasma membrane"/>
    <property type="evidence" value="ECO:0007669"/>
    <property type="project" value="UniProtKB-SubCell"/>
</dbReference>
<keyword evidence="9" id="KW-0732">Signal</keyword>
<dbReference type="RefSeq" id="XP_042934367.1">
    <property type="nucleotide sequence ID" value="XM_043078433.1"/>
</dbReference>
<evidence type="ECO:0000313" key="13">
    <source>
        <dbReference type="WBParaSite" id="Bm5238.1"/>
    </source>
</evidence>
<dbReference type="OrthoDB" id="9990384at2759"/>
<name>A0A4E9FFJ9_BRUMA</name>
<evidence type="ECO:0000256" key="4">
    <source>
        <dbReference type="ARBA" id="ARBA00022837"/>
    </source>
</evidence>
<dbReference type="Gene3D" id="2.60.40.60">
    <property type="entry name" value="Cadherins"/>
    <property type="match status" value="7"/>
</dbReference>
<dbReference type="GO" id="GO:0007156">
    <property type="term" value="P:homophilic cell adhesion via plasma membrane adhesion molecules"/>
    <property type="evidence" value="ECO:0007669"/>
    <property type="project" value="InterPro"/>
</dbReference>
<dbReference type="PRINTS" id="PR00205">
    <property type="entry name" value="CADHERIN"/>
</dbReference>
<dbReference type="InterPro" id="IPR002126">
    <property type="entry name" value="Cadherin-like_dom"/>
</dbReference>
<dbReference type="WBParaSite" id="Bm5238.1">
    <property type="protein sequence ID" value="Bm5238.1"/>
    <property type="gene ID" value="WBGene00225499"/>
</dbReference>
<dbReference type="CTD" id="6098169"/>
<feature type="chain" id="PRO_5023844458" evidence="9">
    <location>
        <begin position="20"/>
        <end position="1445"/>
    </location>
</feature>
<keyword evidence="6 8" id="KW-0472">Membrane</keyword>
<keyword evidence="4 7" id="KW-0106">Calcium</keyword>
<accession>A0A4E9FFJ9</accession>
<keyword evidence="12" id="KW-1185">Reference proteome</keyword>
<dbReference type="GO" id="GO:0005509">
    <property type="term" value="F:calcium ion binding"/>
    <property type="evidence" value="ECO:0007669"/>
    <property type="project" value="UniProtKB-UniRule"/>
</dbReference>
<dbReference type="CDD" id="cd11304">
    <property type="entry name" value="Cadherin_repeat"/>
    <property type="match status" value="5"/>
</dbReference>
<accession>A0A8L7T9G6</accession>
<evidence type="ECO:0000256" key="6">
    <source>
        <dbReference type="ARBA" id="ARBA00023136"/>
    </source>
</evidence>
<dbReference type="InterPro" id="IPR020894">
    <property type="entry name" value="Cadherin_CS"/>
</dbReference>
<dbReference type="PANTHER" id="PTHR24026">
    <property type="entry name" value="FAT ATYPICAL CADHERIN-RELATED"/>
    <property type="match status" value="1"/>
</dbReference>
<evidence type="ECO:0000256" key="8">
    <source>
        <dbReference type="SAM" id="Phobius"/>
    </source>
</evidence>
<proteinExistence type="predicted"/>
<reference evidence="12" key="1">
    <citation type="journal article" date="2007" name="Science">
        <title>Draft genome of the filarial nematode parasite Brugia malayi.</title>
        <authorList>
            <person name="Ghedin E."/>
            <person name="Wang S."/>
            <person name="Spiro D."/>
            <person name="Caler E."/>
            <person name="Zhao Q."/>
            <person name="Crabtree J."/>
            <person name="Allen J.E."/>
            <person name="Delcher A.L."/>
            <person name="Guiliano D.B."/>
            <person name="Miranda-Saavedra D."/>
            <person name="Angiuoli S.V."/>
            <person name="Creasy T."/>
            <person name="Amedeo P."/>
            <person name="Haas B."/>
            <person name="El-Sayed N.M."/>
            <person name="Wortman J.R."/>
            <person name="Feldblyum T."/>
            <person name="Tallon L."/>
            <person name="Schatz M."/>
            <person name="Shumway M."/>
            <person name="Koo H."/>
            <person name="Salzberg S.L."/>
            <person name="Schobel S."/>
            <person name="Pertea M."/>
            <person name="Pop M."/>
            <person name="White O."/>
            <person name="Barton G.J."/>
            <person name="Carlow C.K."/>
            <person name="Crawford M.J."/>
            <person name="Daub J."/>
            <person name="Dimmic M.W."/>
            <person name="Estes C.F."/>
            <person name="Foster J.M."/>
            <person name="Ganatra M."/>
            <person name="Gregory W.F."/>
            <person name="Johnson N.M."/>
            <person name="Jin J."/>
            <person name="Komuniecki R."/>
            <person name="Korf I."/>
            <person name="Kumar S."/>
            <person name="Laney S."/>
            <person name="Li B.W."/>
            <person name="Li W."/>
            <person name="Lindblom T.H."/>
            <person name="Lustigman S."/>
            <person name="Ma D."/>
            <person name="Maina C.V."/>
            <person name="Martin D.M."/>
            <person name="McCarter J.P."/>
            <person name="McReynolds L."/>
            <person name="Mitreva M."/>
            <person name="Nutman T.B."/>
            <person name="Parkinson J."/>
            <person name="Peregrin-Alvarez J.M."/>
            <person name="Poole C."/>
            <person name="Ren Q."/>
            <person name="Saunders L."/>
            <person name="Sluder A.E."/>
            <person name="Smith K."/>
            <person name="Stanke M."/>
            <person name="Unnasch T.R."/>
            <person name="Ware J."/>
            <person name="Wei A.D."/>
            <person name="Weil G."/>
            <person name="Williams D.J."/>
            <person name="Zhang Y."/>
            <person name="Williams S.A."/>
            <person name="Fraser-Liggett C."/>
            <person name="Slatko B."/>
            <person name="Blaxter M.L."/>
            <person name="Scott A.L."/>
        </authorList>
    </citation>
    <scope>NUCLEOTIDE SEQUENCE</scope>
    <source>
        <strain evidence="12">FR3</strain>
    </source>
</reference>
<feature type="signal peptide" evidence="9">
    <location>
        <begin position="1"/>
        <end position="19"/>
    </location>
</feature>
<dbReference type="InterPro" id="IPR015919">
    <property type="entry name" value="Cadherin-like_sf"/>
</dbReference>
<dbReference type="Proteomes" id="UP000006672">
    <property type="component" value="Unassembled WGS sequence"/>
</dbReference>
<dbReference type="GeneID" id="6098169"/>
<evidence type="ECO:0000256" key="7">
    <source>
        <dbReference type="PROSITE-ProRule" id="PRU00043"/>
    </source>
</evidence>
<dbReference type="PROSITE" id="PS00232">
    <property type="entry name" value="CADHERIN_1"/>
    <property type="match status" value="1"/>
</dbReference>
<evidence type="ECO:0000313" key="11">
    <source>
        <dbReference type="EMBL" id="VIO93550.1"/>
    </source>
</evidence>
<dbReference type="PROSITE" id="PS50268">
    <property type="entry name" value="CADHERIN_2"/>
    <property type="match status" value="7"/>
</dbReference>
<evidence type="ECO:0000256" key="3">
    <source>
        <dbReference type="ARBA" id="ARBA00022737"/>
    </source>
</evidence>
<evidence type="ECO:0000256" key="1">
    <source>
        <dbReference type="ARBA" id="ARBA00004370"/>
    </source>
</evidence>
<feature type="domain" description="Cadherin" evidence="10">
    <location>
        <begin position="977"/>
        <end position="1081"/>
    </location>
</feature>
<feature type="domain" description="Cadherin" evidence="10">
    <location>
        <begin position="873"/>
        <end position="977"/>
    </location>
</feature>
<comment type="subcellular location">
    <subcellularLocation>
        <location evidence="1">Membrane</location>
    </subcellularLocation>
</comment>
<feature type="domain" description="Cadherin" evidence="10">
    <location>
        <begin position="670"/>
        <end position="770"/>
    </location>
</feature>
<evidence type="ECO:0000313" key="12">
    <source>
        <dbReference type="Proteomes" id="UP000006672"/>
    </source>
</evidence>
<feature type="domain" description="Cadherin" evidence="10">
    <location>
        <begin position="567"/>
        <end position="669"/>
    </location>
</feature>
<keyword evidence="3" id="KW-0677">Repeat</keyword>
<gene>
    <name evidence="11" type="primary">Bma-cdh-7</name>
    <name evidence="11" type="ORF">BM_BM5238</name>
</gene>
<reference evidence="13" key="3">
    <citation type="submission" date="2022-04" db="UniProtKB">
        <authorList>
            <consortium name="WormBaseParasite"/>
        </authorList>
    </citation>
    <scope>IDENTIFICATION</scope>
</reference>
<dbReference type="PANTHER" id="PTHR24026:SF134">
    <property type="entry name" value="CADHERIN DOMAIN-CONTAINING PROTEIN"/>
    <property type="match status" value="1"/>
</dbReference>
<evidence type="ECO:0000256" key="5">
    <source>
        <dbReference type="ARBA" id="ARBA00022989"/>
    </source>
</evidence>
<evidence type="ECO:0000256" key="9">
    <source>
        <dbReference type="SAM" id="SignalP"/>
    </source>
</evidence>
<dbReference type="SMART" id="SM00112">
    <property type="entry name" value="CA"/>
    <property type="match status" value="5"/>
</dbReference>
<evidence type="ECO:0000259" key="10">
    <source>
        <dbReference type="PROSITE" id="PS50268"/>
    </source>
</evidence>
<dbReference type="SUPFAM" id="SSF49313">
    <property type="entry name" value="Cadherin-like"/>
    <property type="match status" value="7"/>
</dbReference>
<evidence type="ECO:0000256" key="2">
    <source>
        <dbReference type="ARBA" id="ARBA00022692"/>
    </source>
</evidence>
<feature type="domain" description="Cadherin" evidence="10">
    <location>
        <begin position="366"/>
        <end position="446"/>
    </location>
</feature>
<dbReference type="Pfam" id="PF00028">
    <property type="entry name" value="Cadherin"/>
    <property type="match status" value="3"/>
</dbReference>
<feature type="domain" description="Cadherin" evidence="10">
    <location>
        <begin position="771"/>
        <end position="871"/>
    </location>
</feature>
<keyword evidence="5 8" id="KW-1133">Transmembrane helix</keyword>
<keyword evidence="2 8" id="KW-0812">Transmembrane</keyword>
<feature type="domain" description="Cadherin" evidence="10">
    <location>
        <begin position="441"/>
        <end position="566"/>
    </location>
</feature>
<reference evidence="11" key="2">
    <citation type="submission" date="2019-04" db="EMBL/GenBank/DDBJ databases">
        <authorList>
            <person name="Howe K."/>
            <person name="Paulini M."/>
            <person name="Williams G."/>
        </authorList>
    </citation>
    <scope>NUCLEOTIDE SEQUENCE [LARGE SCALE GENOMIC DNA]</scope>
    <source>
        <strain evidence="11">FR3</strain>
    </source>
</reference>
<protein>
    <submittedName>
        <fullName evidence="11 13">Cadherin domain containing protein</fullName>
    </submittedName>
</protein>
<dbReference type="AlphaFoldDB" id="A0A4E9FFJ9"/>
<dbReference type="KEGG" id="bmy:BM_BM5238"/>
<sequence>MIVISLIAFSQLILLAVIANDEMNIFDETYASITVPKNYRKNHALPFASPSIIADAKESFRLSLQQTEYSNAFTIIPKIIISGQQFDIILDDAHILNVADKITLQAEAKSTSTSRQGIFTLDINVNNGVNKRLFEADQYMFEMSTFSRTVKIGTIKLINGISARDVKYTIYGSMANYFSLEPKVDNIIELISLECPSECHKVPRQFALMIRAIIDNRKQPYDIPLSIKFTANDGGQRPHFKQSVIPLNLKEKSLMNNPLLIEVDNPDNVNVTFILNDYNRIFEINEKFGVLSIRNSELLTVDNLGERFNMSLSISNGKNIIDTAIIMITLNPIIDQQIMAPKFSHNIYAFAAKPGESFVGQVLAQSSDSDITYRIAEGGATLFQINSTDGRIFYYGSLSKDPRNYELKVLAIDESSPPYIDVALVQVLIAGLGSSPAKFSTKEPILVAINKTSGAGTMLHQFTAIDADPNAKVMYSINSLKAYDDLGNVIPDSSQLFEHFRFRKNGLNDGTLQLTKSFKNTSIMAFLANISATDISHPDEPDDKAELIVQLIVPEEQISDADLIKFDQSRSVIEIPESTIPGTYIYTLNVKPLPANLARNHRIVYSVSKGHRAFVVNPITGVITTSAKLRTGIDYNLTITATNQNTQMTSSTSILIKVIPTIKQRIPIFPNESYIFNITENAPSGTIVGTLIESTNTTTTIKYTIAGNEKNYFKIDKKGTIRTLAPFDYEKKPIFHFFINAFCDNGPFTSFTSLPITINVLDENDVKPRFLERSFAATVMENSPINTFIINAVAIDSDSNVEYSLMMNSESSALSSLLHVDGDGTIRNVEPLLGLEGRYQFAIIARDDRHTGASATIFLTILPTSKCQPTFLENVPNVVYVNENEFPGSTLAKFEGTVSSDDCPVTYAIWNGMKYVGETELFTIDSLTGELKAKEMFDCEKNDRHALVVAAFSGDLFAELDVEIRIIDQNDNSIEIIDNNVLFSIREDENVGLLITKIRAFDRDINDKVYFHMKDDNKKFTIGHMDGILKLANELDREEQDFYELHIMVTNSEGLPDNENDAAFATVRIMILDVNDNGPVFESKLYTKAIPRDAIAGMEIVKVLAMDPDLINASSPNSDSVRYRIDETIYRYADRVRQANGFVNVDEKSGIIRLMQSPYDSAGGIFESRIASTDLSHIISHVATTKLKVYFNNFFLTFFNLHSHIYRNGKYEYDIAFVSVWVYDVSHIIQMDIDQNAKNLNVNGLKNLTEIIGELCECDVLLFNVKYISSDGRLLREAVRAQFLFINRTNDALLLADQAISIIDKNALNPKGVVPKLSALSKYTTDVTKLSDTVPYARLREAALLLAIFTFLLLSVLIVFAMILCYHRSKFLREKKMHEDEKIAAGSMNKINRYKQPLAYVKSVQHNLREKYPNATDENIYTTQEIKMLVGLDDTMKRVRYANND</sequence>
<dbReference type="EMBL" id="CAAKNF010000193">
    <property type="protein sequence ID" value="VIO93550.1"/>
    <property type="molecule type" value="Genomic_DNA"/>
</dbReference>
<organism evidence="11">
    <name type="scientific">Brugia malayi</name>
    <name type="common">Filarial nematode worm</name>
    <dbReference type="NCBI Taxonomy" id="6279"/>
    <lineage>
        <taxon>Eukaryota</taxon>
        <taxon>Metazoa</taxon>
        <taxon>Ecdysozoa</taxon>
        <taxon>Nematoda</taxon>
        <taxon>Chromadorea</taxon>
        <taxon>Rhabditida</taxon>
        <taxon>Spirurina</taxon>
        <taxon>Spiruromorpha</taxon>
        <taxon>Filarioidea</taxon>
        <taxon>Onchocercidae</taxon>
        <taxon>Brugia</taxon>
    </lineage>
</organism>